<organism evidence="2">
    <name type="scientific">marine sediment metagenome</name>
    <dbReference type="NCBI Taxonomy" id="412755"/>
    <lineage>
        <taxon>unclassified sequences</taxon>
        <taxon>metagenomes</taxon>
        <taxon>ecological metagenomes</taxon>
    </lineage>
</organism>
<keyword evidence="1" id="KW-0472">Membrane</keyword>
<keyword evidence="1" id="KW-1133">Transmembrane helix</keyword>
<proteinExistence type="predicted"/>
<dbReference type="EMBL" id="BART01008573">
    <property type="protein sequence ID" value="GAG55292.1"/>
    <property type="molecule type" value="Genomic_DNA"/>
</dbReference>
<protein>
    <submittedName>
        <fullName evidence="2">Uncharacterized protein</fullName>
    </submittedName>
</protein>
<comment type="caution">
    <text evidence="2">The sequence shown here is derived from an EMBL/GenBank/DDBJ whole genome shotgun (WGS) entry which is preliminary data.</text>
</comment>
<evidence type="ECO:0000313" key="2">
    <source>
        <dbReference type="EMBL" id="GAG55292.1"/>
    </source>
</evidence>
<keyword evidence="1" id="KW-0812">Transmembrane</keyword>
<gene>
    <name evidence="2" type="ORF">S01H4_19253</name>
</gene>
<sequence length="233" mass="24960">MCLFEVSEILQTKKGNFLKVGKFACILFVVMLIVAAFSVFNVKPTTVENTNVSAGYVKASQTYVLVLNFTINTTSDTLLAGVGPSDGQILENDNQSTDWGGAGKMLYYDNSSGPEGGGWDADIDCIFLDDVASNETYNDTETVLAGSAPPIGTPATGYGCKNMSAWHRVKSYDAVDDVGVWNAAADAIIFEGEDNNTCYHEELNAVTFKLNSTCNGTSSDISDLTFWVENTGG</sequence>
<dbReference type="AlphaFoldDB" id="X0ZAH2"/>
<name>X0ZAH2_9ZZZZ</name>
<feature type="transmembrane region" description="Helical" evidence="1">
    <location>
        <begin position="20"/>
        <end position="40"/>
    </location>
</feature>
<reference evidence="2" key="1">
    <citation type="journal article" date="2014" name="Front. Microbiol.">
        <title>High frequency of phylogenetically diverse reductive dehalogenase-homologous genes in deep subseafloor sedimentary metagenomes.</title>
        <authorList>
            <person name="Kawai M."/>
            <person name="Futagami T."/>
            <person name="Toyoda A."/>
            <person name="Takaki Y."/>
            <person name="Nishi S."/>
            <person name="Hori S."/>
            <person name="Arai W."/>
            <person name="Tsubouchi T."/>
            <person name="Morono Y."/>
            <person name="Uchiyama I."/>
            <person name="Ito T."/>
            <person name="Fujiyama A."/>
            <person name="Inagaki F."/>
            <person name="Takami H."/>
        </authorList>
    </citation>
    <scope>NUCLEOTIDE SEQUENCE</scope>
    <source>
        <strain evidence="2">Expedition CK06-06</strain>
    </source>
</reference>
<evidence type="ECO:0000256" key="1">
    <source>
        <dbReference type="SAM" id="Phobius"/>
    </source>
</evidence>
<feature type="non-terminal residue" evidence="2">
    <location>
        <position position="233"/>
    </location>
</feature>
<accession>X0ZAH2</accession>